<dbReference type="EMBL" id="HBGU01016937">
    <property type="protein sequence ID" value="CAD9426789.1"/>
    <property type="molecule type" value="Transcribed_RNA"/>
</dbReference>
<feature type="chain" id="PRO_5030817010" description="Secreted protein" evidence="1">
    <location>
        <begin position="21"/>
        <end position="135"/>
    </location>
</feature>
<protein>
    <recommendedName>
        <fullName evidence="3">Secreted protein</fullName>
    </recommendedName>
</protein>
<proteinExistence type="predicted"/>
<name>A0A7S2CJ61_9EUKA</name>
<evidence type="ECO:0000313" key="2">
    <source>
        <dbReference type="EMBL" id="CAD9426789.1"/>
    </source>
</evidence>
<dbReference type="AlphaFoldDB" id="A0A7S2CJ61"/>
<keyword evidence="1" id="KW-0732">Signal</keyword>
<evidence type="ECO:0008006" key="3">
    <source>
        <dbReference type="Google" id="ProtNLM"/>
    </source>
</evidence>
<sequence length="135" mass="15553">MYMCMCVCACTCMCTCTCNGECTKVLRCTSTLFFRLEEQHFERHRARVKERVLGKRRCAHRRWDTRAHLERHNHWRGLIAARVDGDAIALQDVDQVILVVVQLVLLTDRHCQHARDPTLVLCQDLVTARSVGGSE</sequence>
<reference evidence="2" key="1">
    <citation type="submission" date="2021-01" db="EMBL/GenBank/DDBJ databases">
        <authorList>
            <person name="Corre E."/>
            <person name="Pelletier E."/>
            <person name="Niang G."/>
            <person name="Scheremetjew M."/>
            <person name="Finn R."/>
            <person name="Kale V."/>
            <person name="Holt S."/>
            <person name="Cochrane G."/>
            <person name="Meng A."/>
            <person name="Brown T."/>
            <person name="Cohen L."/>
        </authorList>
    </citation>
    <scope>NUCLEOTIDE SEQUENCE</scope>
    <source>
        <strain evidence="2">UTEX LB 985</strain>
    </source>
</reference>
<gene>
    <name evidence="2" type="ORF">CBRE1094_LOCUS9189</name>
</gene>
<accession>A0A7S2CJ61</accession>
<organism evidence="2">
    <name type="scientific">Haptolina brevifila</name>
    <dbReference type="NCBI Taxonomy" id="156173"/>
    <lineage>
        <taxon>Eukaryota</taxon>
        <taxon>Haptista</taxon>
        <taxon>Haptophyta</taxon>
        <taxon>Prymnesiophyceae</taxon>
        <taxon>Prymnesiales</taxon>
        <taxon>Prymnesiaceae</taxon>
        <taxon>Haptolina</taxon>
    </lineage>
</organism>
<feature type="signal peptide" evidence="1">
    <location>
        <begin position="1"/>
        <end position="20"/>
    </location>
</feature>
<evidence type="ECO:0000256" key="1">
    <source>
        <dbReference type="SAM" id="SignalP"/>
    </source>
</evidence>